<feature type="compositionally biased region" description="Acidic residues" evidence="1">
    <location>
        <begin position="131"/>
        <end position="143"/>
    </location>
</feature>
<feature type="region of interest" description="Disordered" evidence="1">
    <location>
        <begin position="199"/>
        <end position="227"/>
    </location>
</feature>
<feature type="region of interest" description="Disordered" evidence="1">
    <location>
        <begin position="239"/>
        <end position="264"/>
    </location>
</feature>
<evidence type="ECO:0008006" key="4">
    <source>
        <dbReference type="Google" id="ProtNLM"/>
    </source>
</evidence>
<organism evidence="2 3">
    <name type="scientific">Pycnococcus provasolii</name>
    <dbReference type="NCBI Taxonomy" id="41880"/>
    <lineage>
        <taxon>Eukaryota</taxon>
        <taxon>Viridiplantae</taxon>
        <taxon>Chlorophyta</taxon>
        <taxon>Pseudoscourfieldiophyceae</taxon>
        <taxon>Pseudoscourfieldiales</taxon>
        <taxon>Pycnococcaceae</taxon>
        <taxon>Pycnococcus</taxon>
    </lineage>
</organism>
<dbReference type="EMBL" id="BNJQ01000027">
    <property type="protein sequence ID" value="GHP09918.1"/>
    <property type="molecule type" value="Genomic_DNA"/>
</dbReference>
<name>A0A830HSG4_9CHLO</name>
<accession>A0A830HSG4</accession>
<keyword evidence="3" id="KW-1185">Reference proteome</keyword>
<dbReference type="PANTHER" id="PTHR13621:SF2">
    <property type="entry name" value="PROLINE-RICH PROTEIN PRCC"/>
    <property type="match status" value="1"/>
</dbReference>
<dbReference type="Pfam" id="PF10253">
    <property type="entry name" value="PRCC"/>
    <property type="match status" value="1"/>
</dbReference>
<feature type="compositionally biased region" description="Acidic residues" evidence="1">
    <location>
        <begin position="11"/>
        <end position="20"/>
    </location>
</feature>
<proteinExistence type="predicted"/>
<dbReference type="AlphaFoldDB" id="A0A830HSG4"/>
<feature type="region of interest" description="Disordered" evidence="1">
    <location>
        <begin position="1"/>
        <end position="156"/>
    </location>
</feature>
<sequence>MDGLLAYASDASEDEDEGELEGERPQQPHASTHSSALGAPPSKVIQKRPRQATYTPFAMGAGMALATNTLNSDDSDDSDSDDNKARLVRERIKAARQATSSTQHRQAKTSLKSLLPAPTQKQESAAPRQADDDDDNDDDDDDGPVLGGGFGLALGAGEGATRLDLNVDDEEHVPTATVAAPEPPPANATFTEPYAAVTTTAPTPYLPQPRAKAAWGDTPRGMDDPFSGMVEINAVDLRGGGGEGAAGEEPQLAVGGERPSHMAKRKHQLGSLMHDAQRLEASVDQKRARANNARAITRGKYGW</sequence>
<comment type="caution">
    <text evidence="2">The sequence shown here is derived from an EMBL/GenBank/DDBJ whole genome shotgun (WGS) entry which is preliminary data.</text>
</comment>
<reference evidence="2" key="1">
    <citation type="submission" date="2020-10" db="EMBL/GenBank/DDBJ databases">
        <title>Unveiling of a novel bifunctional photoreceptor, Dualchrome1, isolated from a cosmopolitan green alga.</title>
        <authorList>
            <person name="Suzuki S."/>
            <person name="Kawachi M."/>
        </authorList>
    </citation>
    <scope>NUCLEOTIDE SEQUENCE</scope>
    <source>
        <strain evidence="2">NIES 2893</strain>
    </source>
</reference>
<feature type="compositionally biased region" description="Basic and acidic residues" evidence="1">
    <location>
        <begin position="81"/>
        <end position="93"/>
    </location>
</feature>
<dbReference type="Proteomes" id="UP000660262">
    <property type="component" value="Unassembled WGS sequence"/>
</dbReference>
<protein>
    <recommendedName>
        <fullName evidence="4">Proline-rich protein PRCC</fullName>
    </recommendedName>
</protein>
<evidence type="ECO:0000313" key="2">
    <source>
        <dbReference type="EMBL" id="GHP09918.1"/>
    </source>
</evidence>
<dbReference type="GO" id="GO:0005634">
    <property type="term" value="C:nucleus"/>
    <property type="evidence" value="ECO:0007669"/>
    <property type="project" value="TreeGrafter"/>
</dbReference>
<evidence type="ECO:0000313" key="3">
    <source>
        <dbReference type="Proteomes" id="UP000660262"/>
    </source>
</evidence>
<dbReference type="InterPro" id="IPR018800">
    <property type="entry name" value="PRCC"/>
</dbReference>
<feature type="compositionally biased region" description="Gly residues" evidence="1">
    <location>
        <begin position="145"/>
        <end position="156"/>
    </location>
</feature>
<feature type="region of interest" description="Disordered" evidence="1">
    <location>
        <begin position="282"/>
        <end position="303"/>
    </location>
</feature>
<feature type="compositionally biased region" description="Low complexity" evidence="1">
    <location>
        <begin position="1"/>
        <end position="10"/>
    </location>
</feature>
<feature type="compositionally biased region" description="Polar residues" evidence="1">
    <location>
        <begin position="97"/>
        <end position="112"/>
    </location>
</feature>
<evidence type="ECO:0000256" key="1">
    <source>
        <dbReference type="SAM" id="MobiDB-lite"/>
    </source>
</evidence>
<dbReference type="PANTHER" id="PTHR13621">
    <property type="entry name" value="PROLINE-RICH PROTEIN PRCC"/>
    <property type="match status" value="1"/>
</dbReference>
<gene>
    <name evidence="2" type="ORF">PPROV_000865200</name>
</gene>